<reference evidence="2" key="2">
    <citation type="submission" date="2015-01" db="EMBL/GenBank/DDBJ databases">
        <title>Evolutionary Origins and Diversification of the Mycorrhizal Mutualists.</title>
        <authorList>
            <consortium name="DOE Joint Genome Institute"/>
            <consortium name="Mycorrhizal Genomics Consortium"/>
            <person name="Kohler A."/>
            <person name="Kuo A."/>
            <person name="Nagy L.G."/>
            <person name="Floudas D."/>
            <person name="Copeland A."/>
            <person name="Barry K.W."/>
            <person name="Cichocki N."/>
            <person name="Veneault-Fourrey C."/>
            <person name="LaButti K."/>
            <person name="Lindquist E.A."/>
            <person name="Lipzen A."/>
            <person name="Lundell T."/>
            <person name="Morin E."/>
            <person name="Murat C."/>
            <person name="Riley R."/>
            <person name="Ohm R."/>
            <person name="Sun H."/>
            <person name="Tunlid A."/>
            <person name="Henrissat B."/>
            <person name="Grigoriev I.V."/>
            <person name="Hibbett D.S."/>
            <person name="Martin F."/>
        </authorList>
    </citation>
    <scope>NUCLEOTIDE SEQUENCE [LARGE SCALE GENOMIC DNA]</scope>
    <source>
        <strain evidence="2">Ve08.2h10</strain>
    </source>
</reference>
<dbReference type="Proteomes" id="UP000054538">
    <property type="component" value="Unassembled WGS sequence"/>
</dbReference>
<evidence type="ECO:0000313" key="1">
    <source>
        <dbReference type="EMBL" id="KIK92388.1"/>
    </source>
</evidence>
<dbReference type="InterPro" id="IPR012337">
    <property type="entry name" value="RNaseH-like_sf"/>
</dbReference>
<reference evidence="1 2" key="1">
    <citation type="submission" date="2014-04" db="EMBL/GenBank/DDBJ databases">
        <authorList>
            <consortium name="DOE Joint Genome Institute"/>
            <person name="Kuo A."/>
            <person name="Kohler A."/>
            <person name="Jargeat P."/>
            <person name="Nagy L.G."/>
            <person name="Floudas D."/>
            <person name="Copeland A."/>
            <person name="Barry K.W."/>
            <person name="Cichocki N."/>
            <person name="Veneault-Fourrey C."/>
            <person name="LaButti K."/>
            <person name="Lindquist E.A."/>
            <person name="Lipzen A."/>
            <person name="Lundell T."/>
            <person name="Morin E."/>
            <person name="Murat C."/>
            <person name="Sun H."/>
            <person name="Tunlid A."/>
            <person name="Henrissat B."/>
            <person name="Grigoriev I.V."/>
            <person name="Hibbett D.S."/>
            <person name="Martin F."/>
            <person name="Nordberg H.P."/>
            <person name="Cantor M.N."/>
            <person name="Hua S.X."/>
        </authorList>
    </citation>
    <scope>NUCLEOTIDE SEQUENCE [LARGE SCALE GENOMIC DNA]</scope>
    <source>
        <strain evidence="1 2">Ve08.2h10</strain>
    </source>
</reference>
<evidence type="ECO:0000313" key="2">
    <source>
        <dbReference type="Proteomes" id="UP000054538"/>
    </source>
</evidence>
<protein>
    <recommendedName>
        <fullName evidence="3">hAT-like transposase RNase-H fold domain-containing protein</fullName>
    </recommendedName>
</protein>
<dbReference type="OrthoDB" id="2690041at2759"/>
<name>A0A0D0DLV4_9AGAM</name>
<organism evidence="1 2">
    <name type="scientific">Paxillus rubicundulus Ve08.2h10</name>
    <dbReference type="NCBI Taxonomy" id="930991"/>
    <lineage>
        <taxon>Eukaryota</taxon>
        <taxon>Fungi</taxon>
        <taxon>Dikarya</taxon>
        <taxon>Basidiomycota</taxon>
        <taxon>Agaricomycotina</taxon>
        <taxon>Agaricomycetes</taxon>
        <taxon>Agaricomycetidae</taxon>
        <taxon>Boletales</taxon>
        <taxon>Paxilineae</taxon>
        <taxon>Paxillaceae</taxon>
        <taxon>Paxillus</taxon>
    </lineage>
</organism>
<keyword evidence="2" id="KW-1185">Reference proteome</keyword>
<dbReference type="AlphaFoldDB" id="A0A0D0DLV4"/>
<dbReference type="HOGENOM" id="CLU_1323670_0_0_1"/>
<feature type="non-terminal residue" evidence="1">
    <location>
        <position position="1"/>
    </location>
</feature>
<gene>
    <name evidence="1" type="ORF">PAXRUDRAFT_147448</name>
</gene>
<dbReference type="InParanoid" id="A0A0D0DLV4"/>
<proteinExistence type="predicted"/>
<dbReference type="EMBL" id="KN825285">
    <property type="protein sequence ID" value="KIK92388.1"/>
    <property type="molecule type" value="Genomic_DNA"/>
</dbReference>
<dbReference type="STRING" id="930991.A0A0D0DLV4"/>
<sequence>LQLTDEEWGWVKLFTSLLAHAVNAQQSFSSDRGLTLQHTIPALEALHKAWCKCTEAARYKPFQDGLIAATDKIVDYYECTVDSDAYTLIILLNPSQKDMYFKKHWGKELHAQVLKNAEKLFKEEFTQMYGNGGPSLPEKKKGKLPQLLCELSSDKDEVAEGDHDVDPQSPWLKEFNHYLCSATSVADGLSIVQWWGG</sequence>
<evidence type="ECO:0008006" key="3">
    <source>
        <dbReference type="Google" id="ProtNLM"/>
    </source>
</evidence>
<accession>A0A0D0DLV4</accession>
<dbReference type="SUPFAM" id="SSF53098">
    <property type="entry name" value="Ribonuclease H-like"/>
    <property type="match status" value="1"/>
</dbReference>